<dbReference type="Gene3D" id="3.40.50.2000">
    <property type="entry name" value="Glycogen Phosphorylase B"/>
    <property type="match status" value="2"/>
</dbReference>
<reference evidence="3" key="1">
    <citation type="submission" date="2016-11" db="EMBL/GenBank/DDBJ databases">
        <authorList>
            <person name="Varghese N."/>
            <person name="Submissions S."/>
        </authorList>
    </citation>
    <scope>NUCLEOTIDE SEQUENCE [LARGE SCALE GENOMIC DNA]</scope>
    <source>
        <strain evidence="3">UWOS</strain>
    </source>
</reference>
<dbReference type="Proteomes" id="UP000184275">
    <property type="component" value="Unassembled WGS sequence"/>
</dbReference>
<dbReference type="EMBL" id="FRAW01000022">
    <property type="protein sequence ID" value="SHK89721.1"/>
    <property type="molecule type" value="Genomic_DNA"/>
</dbReference>
<dbReference type="GO" id="GO:0016757">
    <property type="term" value="F:glycosyltransferase activity"/>
    <property type="evidence" value="ECO:0007669"/>
    <property type="project" value="InterPro"/>
</dbReference>
<organism evidence="2 3">
    <name type="scientific">Fibrobacter intestinalis</name>
    <dbReference type="NCBI Taxonomy" id="28122"/>
    <lineage>
        <taxon>Bacteria</taxon>
        <taxon>Pseudomonadati</taxon>
        <taxon>Fibrobacterota</taxon>
        <taxon>Fibrobacteria</taxon>
        <taxon>Fibrobacterales</taxon>
        <taxon>Fibrobacteraceae</taxon>
        <taxon>Fibrobacter</taxon>
    </lineage>
</organism>
<dbReference type="AlphaFoldDB" id="A0A1M6W7M6"/>
<dbReference type="RefSeq" id="WP_159433717.1">
    <property type="nucleotide sequence ID" value="NZ_FRAW01000022.1"/>
</dbReference>
<dbReference type="SUPFAM" id="SSF53756">
    <property type="entry name" value="UDP-Glycosyltransferase/glycogen phosphorylase"/>
    <property type="match status" value="1"/>
</dbReference>
<evidence type="ECO:0000313" key="3">
    <source>
        <dbReference type="Proteomes" id="UP000184275"/>
    </source>
</evidence>
<proteinExistence type="predicted"/>
<dbReference type="PANTHER" id="PTHR12526">
    <property type="entry name" value="GLYCOSYLTRANSFERASE"/>
    <property type="match status" value="1"/>
</dbReference>
<gene>
    <name evidence="2" type="ORF">SAMN05720469_12245</name>
</gene>
<feature type="domain" description="Glycosyl transferase family 1" evidence="1">
    <location>
        <begin position="191"/>
        <end position="331"/>
    </location>
</feature>
<keyword evidence="3" id="KW-1185">Reference proteome</keyword>
<accession>A0A1M6W7M6</accession>
<keyword evidence="2" id="KW-0808">Transferase</keyword>
<evidence type="ECO:0000313" key="2">
    <source>
        <dbReference type="EMBL" id="SHK89721.1"/>
    </source>
</evidence>
<name>A0A1M6W7M6_9BACT</name>
<protein>
    <submittedName>
        <fullName evidence="2">Glycosyltransferase involved in cell wall bisynthesis</fullName>
    </submittedName>
</protein>
<dbReference type="InterPro" id="IPR001296">
    <property type="entry name" value="Glyco_trans_1"/>
</dbReference>
<sequence>MDTKICFYSDAREWGGQEMLSAKMANFVRDIFPEVIFFHSSAKFLENLSPKIHSVPLPFFASTPFPIFRDRSHQKQKILRELFKKFQVKVLVICPGNIERCLPAVLVAKKMGIRLISYFPMAFTQRESGAPLGLIRDFLARFIYPKISKWIVISKTQEKLLRRFIGPKKQVWILPNPVSWEAILPPKIPIKPLSIATIGRIYFKQKGQDVIPPLARELSRMGFPCSFRIIGEGPNKKTLEKRIHQYGVENSVQIHSWMPQSELHEILKNQIHLVFIPSHFEGTPMILFESFACGVPVLVADSEYVKEFELPDWMIYNPQDIQDALQKIRNLPESFREDEFMVCRERLFKNRRLDEFEKRTQEIFLQIFQE</sequence>
<dbReference type="Pfam" id="PF00534">
    <property type="entry name" value="Glycos_transf_1"/>
    <property type="match status" value="1"/>
</dbReference>
<evidence type="ECO:0000259" key="1">
    <source>
        <dbReference type="Pfam" id="PF00534"/>
    </source>
</evidence>